<reference evidence="1" key="1">
    <citation type="submission" date="2020-08" db="EMBL/GenBank/DDBJ databases">
        <title>Multicomponent nature underlies the extraordinary mechanical properties of spider dragline silk.</title>
        <authorList>
            <person name="Kono N."/>
            <person name="Nakamura H."/>
            <person name="Mori M."/>
            <person name="Yoshida Y."/>
            <person name="Ohtoshi R."/>
            <person name="Malay A.D."/>
            <person name="Moran D.A.P."/>
            <person name="Tomita M."/>
            <person name="Numata K."/>
            <person name="Arakawa K."/>
        </authorList>
    </citation>
    <scope>NUCLEOTIDE SEQUENCE</scope>
</reference>
<organism evidence="1 2">
    <name type="scientific">Nephila pilipes</name>
    <name type="common">Giant wood spider</name>
    <name type="synonym">Nephila maculata</name>
    <dbReference type="NCBI Taxonomy" id="299642"/>
    <lineage>
        <taxon>Eukaryota</taxon>
        <taxon>Metazoa</taxon>
        <taxon>Ecdysozoa</taxon>
        <taxon>Arthropoda</taxon>
        <taxon>Chelicerata</taxon>
        <taxon>Arachnida</taxon>
        <taxon>Araneae</taxon>
        <taxon>Araneomorphae</taxon>
        <taxon>Entelegynae</taxon>
        <taxon>Araneoidea</taxon>
        <taxon>Nephilidae</taxon>
        <taxon>Nephila</taxon>
    </lineage>
</organism>
<dbReference type="AlphaFoldDB" id="A0A8X6NRE1"/>
<keyword evidence="2" id="KW-1185">Reference proteome</keyword>
<evidence type="ECO:0000313" key="2">
    <source>
        <dbReference type="Proteomes" id="UP000887013"/>
    </source>
</evidence>
<dbReference type="EMBL" id="BMAW01012861">
    <property type="protein sequence ID" value="GFT30806.1"/>
    <property type="molecule type" value="Genomic_DNA"/>
</dbReference>
<comment type="caution">
    <text evidence="1">The sequence shown here is derived from an EMBL/GenBank/DDBJ whole genome shotgun (WGS) entry which is preliminary data.</text>
</comment>
<gene>
    <name evidence="1" type="ORF">NPIL_372291</name>
</gene>
<accession>A0A8X6NRE1</accession>
<dbReference type="Proteomes" id="UP000887013">
    <property type="component" value="Unassembled WGS sequence"/>
</dbReference>
<protein>
    <submittedName>
        <fullName evidence="1">Uncharacterized protein</fullName>
    </submittedName>
</protein>
<proteinExistence type="predicted"/>
<name>A0A8X6NRE1_NEPPI</name>
<evidence type="ECO:0000313" key="1">
    <source>
        <dbReference type="EMBL" id="GFT30806.1"/>
    </source>
</evidence>
<sequence length="98" mass="10981">MCQNHKDMLSHGCYGNFTVTHEILSGAIVKRCRCSPAFFGGGRGAENNEDLFSIITCHLHRNPGGTFRVQVSLRFRNINGDYAFKMSQLAGESFAYFQ</sequence>